<dbReference type="PANTHER" id="PTHR37476:SF1">
    <property type="entry name" value="COILED-COIL DOMAIN-CONTAINING PROTEIN 171"/>
    <property type="match status" value="1"/>
</dbReference>
<feature type="coiled-coil region" evidence="1">
    <location>
        <begin position="380"/>
        <end position="449"/>
    </location>
</feature>
<evidence type="ECO:0000256" key="2">
    <source>
        <dbReference type="SAM" id="MobiDB-lite"/>
    </source>
</evidence>
<feature type="compositionally biased region" description="Acidic residues" evidence="2">
    <location>
        <begin position="978"/>
        <end position="993"/>
    </location>
</feature>
<feature type="compositionally biased region" description="Basic and acidic residues" evidence="2">
    <location>
        <begin position="679"/>
        <end position="693"/>
    </location>
</feature>
<feature type="region of interest" description="Disordered" evidence="2">
    <location>
        <begin position="247"/>
        <end position="279"/>
    </location>
</feature>
<reference evidence="3" key="1">
    <citation type="journal article" date="2023" name="Front. Mar. Sci.">
        <title>A new Merluccius polli reference genome to investigate the effects of global change in West African waters.</title>
        <authorList>
            <person name="Mateo J.L."/>
            <person name="Blanco-Fernandez C."/>
            <person name="Garcia-Vazquez E."/>
            <person name="Machado-Schiaffino G."/>
        </authorList>
    </citation>
    <scope>NUCLEOTIDE SEQUENCE</scope>
    <source>
        <strain evidence="3">C29</strain>
        <tissue evidence="3">Fin</tissue>
    </source>
</reference>
<gene>
    <name evidence="3" type="primary">CCDC171_0</name>
    <name evidence="3" type="ORF">N1851_001651</name>
</gene>
<proteinExistence type="predicted"/>
<evidence type="ECO:0000313" key="3">
    <source>
        <dbReference type="EMBL" id="KAK0155844.1"/>
    </source>
</evidence>
<keyword evidence="1" id="KW-0175">Coiled coil</keyword>
<feature type="coiled-coil region" evidence="1">
    <location>
        <begin position="526"/>
        <end position="578"/>
    </location>
</feature>
<dbReference type="EMBL" id="JAOPHQ010000078">
    <property type="protein sequence ID" value="KAK0155844.1"/>
    <property type="molecule type" value="Genomic_DNA"/>
</dbReference>
<evidence type="ECO:0000313" key="4">
    <source>
        <dbReference type="Proteomes" id="UP001174136"/>
    </source>
</evidence>
<protein>
    <submittedName>
        <fullName evidence="3">Coiled-coil domain-containing protein 171</fullName>
    </submittedName>
</protein>
<keyword evidence="4" id="KW-1185">Reference proteome</keyword>
<feature type="region of interest" description="Disordered" evidence="2">
    <location>
        <begin position="679"/>
        <end position="731"/>
    </location>
</feature>
<sequence length="1368" mass="155550">MVPSLEPHTTFLPLFITATEHHMYQYLEGASIVPGRQEVLVHHQQRVDGSTVRLLDARRQLARLHVHDVHTPVLRHAEQLLPVAGEGDLPAGLEVVPRGPQLLVVPLRAGVGIEVDVPVQVSAGQEVSPGVKRQRVADGLQSEVLRRLPDPGFGLFVCVVGSVVCADLVAECRRNGWKARCEPIEVGCRGFAGKSLHWVLGLLGICGQHKRRAIKNILEASEKASRWLWLKRGEAWRSALPGHNLKELKQRGEERREGHSQEEKEEKVGGEGGGGERWRKKRWRVQQLERDKLEMITAHNHEVSGLQAVLTGLRAELERGEVERQSLEYQLALSQRQTDRETDRSTTLTTHNHTLREHVLQLEQRLSEVEVSLCAREQDQHALRQEVSEAERLVQKAEAQNHRLTQETQQLHTLLEDKEEALQEVKREKEKENDDLRELTGKLHLLQGRQEESRRQEEQWVLRIKCLESNMEAERAAHIEAKVRVQALEGAAAVARCGQQEALSDLQLLRSQFREVERAITTTHTVDTLEKQYQQFKSDLSVALETERKATSNLFDRLEEEKREHAHTQSLLEQSSKRQVYLEELYVSCTTQIRKTLDQHNTGRCVVAKPEVNDNSSTEVLEILTETLNSYHQNLDTATQQVQDLLCASEKLRTIISDQRQHTQELETILSSQQQEMMHLRQESSDWSKRSQDLKGQLEQSRLALEREREERKMEGEREREERKMEGEREREERKAEVQKITNLYHKETKKSLSFLYALYHQLLVGCKPSQSIMGNFTWAELCDVITQQADRLTLDLRNANDKLSVCVCELQRSQECVSRLEDATRQREELCVSLQQQCSSLTSDLWNVREDLEGERRAGAGLLAACALLAGVVQEFQRRCISLRHQKEVLLLRGRWGEEVGEEAGRLASALGGEEEEEEMRGRGLRRWRVCTCALLALHRMCARAATVRVCVRLERATETLCVRLPPHLATPTPDRDQEEEEDDGGGGDEEPGSMCVNWLRSKRLSILLHSSMSQLQELLSHTGNTHTITDSVHHLVDRMVDKATLLSPSLGPSNQELESAAHSGLSRLLEALLHQSHEISHVTAVDGCKADTKELSLASRLGRGLARLQASPQRSSRGVVERLQQHFLVFSQRLHSAEVERRALRLEVANQKQTAKGHQNSAHLVPPDRFNSVCEELRAALSREEQLQTLLKKQHAQNHTHNQCRQEVRRKDQALRILGKHLSGMQREKRELEDSLHLSRRRRDVLIHLLKTSENTFTQVRDTLVQWRCSVQPLPPDVTRGHMDLSRAESVLGGPDITACQAMLCSVSELVQAAFSRIGWLEQEVSAQQGHVTALRSELQDVCLRDNLAYVPVRSPSDTITIGLVS</sequence>
<feature type="compositionally biased region" description="Basic and acidic residues" evidence="2">
    <location>
        <begin position="704"/>
        <end position="731"/>
    </location>
</feature>
<accession>A0AA47NCS6</accession>
<dbReference type="Proteomes" id="UP001174136">
    <property type="component" value="Unassembled WGS sequence"/>
</dbReference>
<feature type="compositionally biased region" description="Basic and acidic residues" evidence="2">
    <location>
        <begin position="247"/>
        <end position="277"/>
    </location>
</feature>
<name>A0AA47NCS6_MERPO</name>
<comment type="caution">
    <text evidence="3">The sequence shown here is derived from an EMBL/GenBank/DDBJ whole genome shotgun (WGS) entry which is preliminary data.</text>
</comment>
<dbReference type="PANTHER" id="PTHR37476">
    <property type="entry name" value="COILED-COIL DOMAIN-CONTAINING PROTEIN 171"/>
    <property type="match status" value="1"/>
</dbReference>
<evidence type="ECO:0000256" key="1">
    <source>
        <dbReference type="SAM" id="Coils"/>
    </source>
</evidence>
<feature type="region of interest" description="Disordered" evidence="2">
    <location>
        <begin position="966"/>
        <end position="994"/>
    </location>
</feature>
<organism evidence="3 4">
    <name type="scientific">Merluccius polli</name>
    <name type="common">Benguela hake</name>
    <name type="synonym">Merluccius cadenati</name>
    <dbReference type="NCBI Taxonomy" id="89951"/>
    <lineage>
        <taxon>Eukaryota</taxon>
        <taxon>Metazoa</taxon>
        <taxon>Chordata</taxon>
        <taxon>Craniata</taxon>
        <taxon>Vertebrata</taxon>
        <taxon>Euteleostomi</taxon>
        <taxon>Actinopterygii</taxon>
        <taxon>Neopterygii</taxon>
        <taxon>Teleostei</taxon>
        <taxon>Neoteleostei</taxon>
        <taxon>Acanthomorphata</taxon>
        <taxon>Zeiogadaria</taxon>
        <taxon>Gadariae</taxon>
        <taxon>Gadiformes</taxon>
        <taxon>Gadoidei</taxon>
        <taxon>Merlucciidae</taxon>
        <taxon>Merluccius</taxon>
    </lineage>
</organism>